<evidence type="ECO:0000313" key="3">
    <source>
        <dbReference type="EMBL" id="PEV97476.1"/>
    </source>
</evidence>
<feature type="signal peptide" evidence="2">
    <location>
        <begin position="1"/>
        <end position="20"/>
    </location>
</feature>
<dbReference type="AlphaFoldDB" id="A0A2A8PQH1"/>
<feature type="chain" id="PRO_5038392177" description="Group-specific protein" evidence="2">
    <location>
        <begin position="21"/>
        <end position="185"/>
    </location>
</feature>
<feature type="compositionally biased region" description="Low complexity" evidence="1">
    <location>
        <begin position="56"/>
        <end position="82"/>
    </location>
</feature>
<organism evidence="3 4">
    <name type="scientific">Bacillus cereus</name>
    <dbReference type="NCBI Taxonomy" id="1396"/>
    <lineage>
        <taxon>Bacteria</taxon>
        <taxon>Bacillati</taxon>
        <taxon>Bacillota</taxon>
        <taxon>Bacilli</taxon>
        <taxon>Bacillales</taxon>
        <taxon>Bacillaceae</taxon>
        <taxon>Bacillus</taxon>
        <taxon>Bacillus cereus group</taxon>
    </lineage>
</organism>
<dbReference type="RefSeq" id="WP_001168932.1">
    <property type="nucleotide sequence ID" value="NZ_NTWE01000044.1"/>
</dbReference>
<evidence type="ECO:0000313" key="4">
    <source>
        <dbReference type="Proteomes" id="UP000220635"/>
    </source>
</evidence>
<comment type="caution">
    <text evidence="3">The sequence shown here is derived from an EMBL/GenBank/DDBJ whole genome shotgun (WGS) entry which is preliminary data.</text>
</comment>
<dbReference type="OrthoDB" id="10015873at2"/>
<name>A0A2A8PQH1_BACCE</name>
<dbReference type="Proteomes" id="UP000220635">
    <property type="component" value="Unassembled WGS sequence"/>
</dbReference>
<dbReference type="EMBL" id="NTWE01000044">
    <property type="protein sequence ID" value="PEV97476.1"/>
    <property type="molecule type" value="Genomic_DNA"/>
</dbReference>
<accession>A0A2A8PQH1</accession>
<feature type="region of interest" description="Disordered" evidence="1">
    <location>
        <begin position="25"/>
        <end position="88"/>
    </location>
</feature>
<sequence>MQKFLIFVAVVFGLITLRDAAADSDDKVNTASSMGKEETIVEGSTKTEDTTNLGISTQNESQSSSSSSDTSNAVSTESSSTEETPEERTALEKYYEIMNTYIDATGGQVINIERPENDFNNFLVTVNESFYGTTEDVKMLLLNTTKDLLRQILRDSDMASRTTGYSITIQDEYGREVTTGYDRPQ</sequence>
<keyword evidence="2" id="KW-0732">Signal</keyword>
<gene>
    <name evidence="3" type="ORF">CN425_24215</name>
</gene>
<proteinExistence type="predicted"/>
<feature type="compositionally biased region" description="Basic and acidic residues" evidence="1">
    <location>
        <begin position="35"/>
        <end position="49"/>
    </location>
</feature>
<evidence type="ECO:0000256" key="2">
    <source>
        <dbReference type="SAM" id="SignalP"/>
    </source>
</evidence>
<evidence type="ECO:0000256" key="1">
    <source>
        <dbReference type="SAM" id="MobiDB-lite"/>
    </source>
</evidence>
<protein>
    <recommendedName>
        <fullName evidence="5">Group-specific protein</fullName>
    </recommendedName>
</protein>
<reference evidence="3 4" key="1">
    <citation type="submission" date="2017-09" db="EMBL/GenBank/DDBJ databases">
        <title>Large-scale bioinformatics analysis of Bacillus genomes uncovers conserved roles of natural products in bacterial physiology.</title>
        <authorList>
            <consortium name="Agbiome Team Llc"/>
            <person name="Bleich R.M."/>
            <person name="Grubbs K.J."/>
            <person name="Santa Maria K.C."/>
            <person name="Allen S.E."/>
            <person name="Farag S."/>
            <person name="Shank E.A."/>
            <person name="Bowers A."/>
        </authorList>
    </citation>
    <scope>NUCLEOTIDE SEQUENCE [LARGE SCALE GENOMIC DNA]</scope>
    <source>
        <strain evidence="3 4">AFS010695</strain>
    </source>
</reference>
<evidence type="ECO:0008006" key="5">
    <source>
        <dbReference type="Google" id="ProtNLM"/>
    </source>
</evidence>